<evidence type="ECO:0000313" key="2">
    <source>
        <dbReference type="Proteomes" id="UP000249185"/>
    </source>
</evidence>
<dbReference type="EMBL" id="QFPW01000003">
    <property type="protein sequence ID" value="PZQ50664.1"/>
    <property type="molecule type" value="Genomic_DNA"/>
</dbReference>
<dbReference type="Proteomes" id="UP000249185">
    <property type="component" value="Unassembled WGS sequence"/>
</dbReference>
<reference evidence="1 2" key="1">
    <citation type="submission" date="2017-08" db="EMBL/GenBank/DDBJ databases">
        <title>Infants hospitalized years apart are colonized by the same room-sourced microbial strains.</title>
        <authorList>
            <person name="Brooks B."/>
            <person name="Olm M.R."/>
            <person name="Firek B.A."/>
            <person name="Baker R."/>
            <person name="Thomas B.C."/>
            <person name="Morowitz M.J."/>
            <person name="Banfield J.F."/>
        </authorList>
    </citation>
    <scope>NUCLEOTIDE SEQUENCE [LARGE SCALE GENOMIC DNA]</scope>
    <source>
        <strain evidence="1">S2_005_002_R2_34</strain>
    </source>
</reference>
<proteinExistence type="predicted"/>
<comment type="caution">
    <text evidence="1">The sequence shown here is derived from an EMBL/GenBank/DDBJ whole genome shotgun (WGS) entry which is preliminary data.</text>
</comment>
<protein>
    <submittedName>
        <fullName evidence="1">Uncharacterized protein</fullName>
    </submittedName>
</protein>
<gene>
    <name evidence="1" type="ORF">DI556_05965</name>
</gene>
<organism evidence="1 2">
    <name type="scientific">Rhodovulum sulfidophilum</name>
    <name type="common">Rhodobacter sulfidophilus</name>
    <dbReference type="NCBI Taxonomy" id="35806"/>
    <lineage>
        <taxon>Bacteria</taxon>
        <taxon>Pseudomonadati</taxon>
        <taxon>Pseudomonadota</taxon>
        <taxon>Alphaproteobacteria</taxon>
        <taxon>Rhodobacterales</taxon>
        <taxon>Paracoccaceae</taxon>
        <taxon>Rhodovulum</taxon>
    </lineage>
</organism>
<accession>A0A2W5NC48</accession>
<name>A0A2W5NC48_RHOSU</name>
<evidence type="ECO:0000313" key="1">
    <source>
        <dbReference type="EMBL" id="PZQ50664.1"/>
    </source>
</evidence>
<sequence>MARAPRFGTPDAVTVELAAAGGAARAYSLTGAAEEADRAVYSIRVGGSLREDGAPGRASS</sequence>
<dbReference type="AlphaFoldDB" id="A0A2W5NC48"/>